<feature type="domain" description="Cytidyltransferase-like" evidence="3">
    <location>
        <begin position="7"/>
        <end position="138"/>
    </location>
</feature>
<dbReference type="Pfam" id="PF01467">
    <property type="entry name" value="CTP_transf_like"/>
    <property type="match status" value="1"/>
</dbReference>
<dbReference type="AlphaFoldDB" id="A0A7S3VTQ1"/>
<keyword evidence="1" id="KW-0808">Transferase</keyword>
<evidence type="ECO:0000256" key="2">
    <source>
        <dbReference type="ARBA" id="ARBA00022695"/>
    </source>
</evidence>
<dbReference type="GO" id="GO:0016779">
    <property type="term" value="F:nucleotidyltransferase activity"/>
    <property type="evidence" value="ECO:0007669"/>
    <property type="project" value="UniProtKB-KW"/>
</dbReference>
<name>A0A7S3VTQ1_DUNTE</name>
<dbReference type="SUPFAM" id="SSF52374">
    <property type="entry name" value="Nucleotidylyl transferase"/>
    <property type="match status" value="1"/>
</dbReference>
<dbReference type="PANTHER" id="PTHR43793:SF1">
    <property type="entry name" value="FAD SYNTHASE"/>
    <property type="match status" value="1"/>
</dbReference>
<evidence type="ECO:0000256" key="1">
    <source>
        <dbReference type="ARBA" id="ARBA00022679"/>
    </source>
</evidence>
<dbReference type="NCBIfam" id="TIGR00125">
    <property type="entry name" value="cyt_tran_rel"/>
    <property type="match status" value="1"/>
</dbReference>
<keyword evidence="2" id="KW-0548">Nucleotidyltransferase</keyword>
<dbReference type="EMBL" id="HBIP01036463">
    <property type="protein sequence ID" value="CAE0507040.1"/>
    <property type="molecule type" value="Transcribed_RNA"/>
</dbReference>
<accession>A0A7S3VTQ1</accession>
<proteinExistence type="predicted"/>
<sequence>MSKKVFVSGCYDILHGGHIQFFEQAKALGDHLTVCFAGDASLKKHKRPRPSLPQEHKRNLIGALRMVDEVVIGDDLEAPHGLDFRQHFLRIKPQLLVVTEDDKYERVKKELCAQVGAQYVVLPKTLEYEKISTSDIVGRLKAPFTCPLRVDFAGGWLDVPRLSRPNAYIVNCAISPLVTLDSWPYNTGAGLGGSAAHALLNGKCGVASELDLGVGWQDPAVISQTGLCVWRSGSRPELDFKTQGEFLRGRMALLWTGRSHTTYEFTDMKRDLNLIEAAGAAARQAVLPGQESVEKLADAINMSYKVQLDEGMQALESHGALAQKYCGGGFGGYALYLFKTPGERTSFVQSQGSSKDQALAVEPWCQV</sequence>
<organism evidence="4">
    <name type="scientific">Dunaliella tertiolecta</name>
    <name type="common">Green alga</name>
    <dbReference type="NCBI Taxonomy" id="3047"/>
    <lineage>
        <taxon>Eukaryota</taxon>
        <taxon>Viridiplantae</taxon>
        <taxon>Chlorophyta</taxon>
        <taxon>core chlorophytes</taxon>
        <taxon>Chlorophyceae</taxon>
        <taxon>CS clade</taxon>
        <taxon>Chlamydomonadales</taxon>
        <taxon>Dunaliellaceae</taxon>
        <taxon>Dunaliella</taxon>
    </lineage>
</organism>
<dbReference type="InterPro" id="IPR014729">
    <property type="entry name" value="Rossmann-like_a/b/a_fold"/>
</dbReference>
<dbReference type="InterPro" id="IPR050385">
    <property type="entry name" value="Archaeal_FAD_synthase"/>
</dbReference>
<dbReference type="Gene3D" id="3.30.230.120">
    <property type="match status" value="1"/>
</dbReference>
<evidence type="ECO:0000313" key="4">
    <source>
        <dbReference type="EMBL" id="CAE0507040.1"/>
    </source>
</evidence>
<protein>
    <recommendedName>
        <fullName evidence="3">Cytidyltransferase-like domain-containing protein</fullName>
    </recommendedName>
</protein>
<dbReference type="Gene3D" id="3.40.50.620">
    <property type="entry name" value="HUPs"/>
    <property type="match status" value="1"/>
</dbReference>
<dbReference type="SUPFAM" id="SSF55060">
    <property type="entry name" value="GHMP Kinase, C-terminal domain"/>
    <property type="match status" value="1"/>
</dbReference>
<reference evidence="4" key="1">
    <citation type="submission" date="2021-01" db="EMBL/GenBank/DDBJ databases">
        <authorList>
            <person name="Corre E."/>
            <person name="Pelletier E."/>
            <person name="Niang G."/>
            <person name="Scheremetjew M."/>
            <person name="Finn R."/>
            <person name="Kale V."/>
            <person name="Holt S."/>
            <person name="Cochrane G."/>
            <person name="Meng A."/>
            <person name="Brown T."/>
            <person name="Cohen L."/>
        </authorList>
    </citation>
    <scope>NUCLEOTIDE SEQUENCE</scope>
    <source>
        <strain evidence="4">CCMP1320</strain>
    </source>
</reference>
<dbReference type="PANTHER" id="PTHR43793">
    <property type="entry name" value="FAD SYNTHASE"/>
    <property type="match status" value="1"/>
</dbReference>
<dbReference type="InterPro" id="IPR036554">
    <property type="entry name" value="GHMP_kinase_C_sf"/>
</dbReference>
<evidence type="ECO:0000259" key="3">
    <source>
        <dbReference type="Pfam" id="PF01467"/>
    </source>
</evidence>
<dbReference type="InterPro" id="IPR004821">
    <property type="entry name" value="Cyt_trans-like"/>
</dbReference>
<gene>
    <name evidence="4" type="ORF">DTER00134_LOCUS22116</name>
</gene>